<evidence type="ECO:0000313" key="2">
    <source>
        <dbReference type="Proteomes" id="UP001432322"/>
    </source>
</evidence>
<feature type="non-terminal residue" evidence="1">
    <location>
        <position position="78"/>
    </location>
</feature>
<gene>
    <name evidence="1" type="ORF">PFISCL1PPCAC_16238</name>
</gene>
<dbReference type="Proteomes" id="UP001432322">
    <property type="component" value="Unassembled WGS sequence"/>
</dbReference>
<comment type="caution">
    <text evidence="1">The sequence shown here is derived from an EMBL/GenBank/DDBJ whole genome shotgun (WGS) entry which is preliminary data.</text>
</comment>
<organism evidence="1 2">
    <name type="scientific">Pristionchus fissidentatus</name>
    <dbReference type="NCBI Taxonomy" id="1538716"/>
    <lineage>
        <taxon>Eukaryota</taxon>
        <taxon>Metazoa</taxon>
        <taxon>Ecdysozoa</taxon>
        <taxon>Nematoda</taxon>
        <taxon>Chromadorea</taxon>
        <taxon>Rhabditida</taxon>
        <taxon>Rhabditina</taxon>
        <taxon>Diplogasteromorpha</taxon>
        <taxon>Diplogasteroidea</taxon>
        <taxon>Neodiplogasteridae</taxon>
        <taxon>Pristionchus</taxon>
    </lineage>
</organism>
<feature type="non-terminal residue" evidence="1">
    <location>
        <position position="1"/>
    </location>
</feature>
<sequence>RKREVFMEHMKEGPSSEFWRMVKYIDDLSFYSIPDYDGLRKLVRTIAERAECREWEPLDWSSKQYEGPNWNRDNYKKV</sequence>
<evidence type="ECO:0000313" key="1">
    <source>
        <dbReference type="EMBL" id="GMT24941.1"/>
    </source>
</evidence>
<dbReference type="Gene3D" id="1.10.510.10">
    <property type="entry name" value="Transferase(Phosphotransferase) domain 1"/>
    <property type="match status" value="1"/>
</dbReference>
<accession>A0AAV5VZE1</accession>
<name>A0AAV5VZE1_9BILA</name>
<dbReference type="EMBL" id="BTSY01000004">
    <property type="protein sequence ID" value="GMT24941.1"/>
    <property type="molecule type" value="Genomic_DNA"/>
</dbReference>
<protein>
    <submittedName>
        <fullName evidence="1">Uncharacterized protein</fullName>
    </submittedName>
</protein>
<dbReference type="AlphaFoldDB" id="A0AAV5VZE1"/>
<proteinExistence type="predicted"/>
<reference evidence="1" key="1">
    <citation type="submission" date="2023-10" db="EMBL/GenBank/DDBJ databases">
        <title>Genome assembly of Pristionchus species.</title>
        <authorList>
            <person name="Yoshida K."/>
            <person name="Sommer R.J."/>
        </authorList>
    </citation>
    <scope>NUCLEOTIDE SEQUENCE</scope>
    <source>
        <strain evidence="1">RS5133</strain>
    </source>
</reference>
<keyword evidence="2" id="KW-1185">Reference proteome</keyword>